<feature type="transmembrane region" description="Helical" evidence="9">
    <location>
        <begin position="49"/>
        <end position="68"/>
    </location>
</feature>
<evidence type="ECO:0000256" key="8">
    <source>
        <dbReference type="ARBA" id="ARBA00023224"/>
    </source>
</evidence>
<organism evidence="11 12">
    <name type="scientific">Patiria miniata</name>
    <name type="common">Bat star</name>
    <name type="synonym">Asterina miniata</name>
    <dbReference type="NCBI Taxonomy" id="46514"/>
    <lineage>
        <taxon>Eukaryota</taxon>
        <taxon>Metazoa</taxon>
        <taxon>Echinodermata</taxon>
        <taxon>Eleutherozoa</taxon>
        <taxon>Asterozoa</taxon>
        <taxon>Asteroidea</taxon>
        <taxon>Valvatacea</taxon>
        <taxon>Valvatida</taxon>
        <taxon>Asterinidae</taxon>
        <taxon>Patiria</taxon>
    </lineage>
</organism>
<keyword evidence="2" id="KW-1003">Cell membrane</keyword>
<dbReference type="EnsemblMetazoa" id="XM_038215914.1">
    <property type="protein sequence ID" value="XP_038071842.1"/>
    <property type="gene ID" value="LOC119740569"/>
</dbReference>
<evidence type="ECO:0000313" key="12">
    <source>
        <dbReference type="Proteomes" id="UP000887568"/>
    </source>
</evidence>
<evidence type="ECO:0000256" key="9">
    <source>
        <dbReference type="SAM" id="Phobius"/>
    </source>
</evidence>
<dbReference type="GO" id="GO:0005886">
    <property type="term" value="C:plasma membrane"/>
    <property type="evidence" value="ECO:0007669"/>
    <property type="project" value="UniProtKB-SubCell"/>
</dbReference>
<accession>A0A914B8U9</accession>
<comment type="subcellular location">
    <subcellularLocation>
        <location evidence="1">Cell membrane</location>
        <topology evidence="1">Multi-pass membrane protein</topology>
    </subcellularLocation>
</comment>
<reference evidence="11" key="1">
    <citation type="submission" date="2022-11" db="UniProtKB">
        <authorList>
            <consortium name="EnsemblMetazoa"/>
        </authorList>
    </citation>
    <scope>IDENTIFICATION</scope>
</reference>
<dbReference type="Proteomes" id="UP000887568">
    <property type="component" value="Unplaced"/>
</dbReference>
<dbReference type="InterPro" id="IPR000276">
    <property type="entry name" value="GPCR_Rhodpsn"/>
</dbReference>
<evidence type="ECO:0000256" key="3">
    <source>
        <dbReference type="ARBA" id="ARBA00022692"/>
    </source>
</evidence>
<keyword evidence="4 9" id="KW-1133">Transmembrane helix</keyword>
<dbReference type="GeneID" id="119740569"/>
<feature type="transmembrane region" description="Helical" evidence="9">
    <location>
        <begin position="88"/>
        <end position="108"/>
    </location>
</feature>
<feature type="transmembrane region" description="Helical" evidence="9">
    <location>
        <begin position="173"/>
        <end position="194"/>
    </location>
</feature>
<keyword evidence="12" id="KW-1185">Reference proteome</keyword>
<dbReference type="PRINTS" id="PR00237">
    <property type="entry name" value="GPCRRHODOPSN"/>
</dbReference>
<evidence type="ECO:0000256" key="4">
    <source>
        <dbReference type="ARBA" id="ARBA00022989"/>
    </source>
</evidence>
<evidence type="ECO:0000256" key="2">
    <source>
        <dbReference type="ARBA" id="ARBA00022475"/>
    </source>
</evidence>
<evidence type="ECO:0000256" key="1">
    <source>
        <dbReference type="ARBA" id="ARBA00004651"/>
    </source>
</evidence>
<dbReference type="OMA" id="RSRVHAW"/>
<dbReference type="InterPro" id="IPR017452">
    <property type="entry name" value="GPCR_Rhodpsn_7TM"/>
</dbReference>
<dbReference type="OrthoDB" id="6117944at2759"/>
<proteinExistence type="predicted"/>
<dbReference type="AlphaFoldDB" id="A0A914B8U9"/>
<name>A0A914B8U9_PATMI</name>
<keyword evidence="6 9" id="KW-0472">Membrane</keyword>
<dbReference type="CDD" id="cd00637">
    <property type="entry name" value="7tm_classA_rhodopsin-like"/>
    <property type="match status" value="1"/>
</dbReference>
<keyword evidence="8" id="KW-0807">Transducer</keyword>
<dbReference type="GO" id="GO:0004930">
    <property type="term" value="F:G protein-coupled receptor activity"/>
    <property type="evidence" value="ECO:0007669"/>
    <property type="project" value="UniProtKB-KW"/>
</dbReference>
<sequence>MVDFIKEYPGLFYMDAVWIGFVSIAGVIGNSLALCAVATTPSLRTLTQLHITILAGIDLFITGVLAPCRIATEYYSGRWPRHQPWCHFLAYVVIFVTGYSLQQLMYLSQNRFLRVTRSAAFFRKIVKPLIIIQQGCAVTITSMLTLLPLYSGFGSVGYHTKSHFCFTTGRNQQVLAAICMVMALVVTPTFYGLTFMHVRAHRRKVQNWQGLRLESTGNLNNGSTHTAIYGNAATVHQNKGIRQLQTNGQIHGKIDASKGMVSYQIPDVESANLRTAIGSNSAYGKPNTSTSVNSTAPAAEVAVNPPVPVPKNAARVRPKNGPTQESMKITRNLLLIFCAYICCWLPWCILSLIEPHVDVPVPVYHVINNIIWTNSCINPYLYASMSRIYRNAFKRCCRLKCLRKR</sequence>
<evidence type="ECO:0000256" key="7">
    <source>
        <dbReference type="ARBA" id="ARBA00023170"/>
    </source>
</evidence>
<evidence type="ECO:0000256" key="6">
    <source>
        <dbReference type="ARBA" id="ARBA00023136"/>
    </source>
</evidence>
<evidence type="ECO:0000256" key="5">
    <source>
        <dbReference type="ARBA" id="ARBA00023040"/>
    </source>
</evidence>
<feature type="transmembrane region" description="Helical" evidence="9">
    <location>
        <begin position="129"/>
        <end position="153"/>
    </location>
</feature>
<dbReference type="Gene3D" id="1.20.1070.10">
    <property type="entry name" value="Rhodopsin 7-helix transmembrane proteins"/>
    <property type="match status" value="1"/>
</dbReference>
<keyword evidence="3 9" id="KW-0812">Transmembrane</keyword>
<dbReference type="SUPFAM" id="SSF81321">
    <property type="entry name" value="Family A G protein-coupled receptor-like"/>
    <property type="match status" value="1"/>
</dbReference>
<keyword evidence="7" id="KW-0675">Receptor</keyword>
<evidence type="ECO:0000259" key="10">
    <source>
        <dbReference type="PROSITE" id="PS50262"/>
    </source>
</evidence>
<evidence type="ECO:0000313" key="11">
    <source>
        <dbReference type="EnsemblMetazoa" id="XP_038071842.1"/>
    </source>
</evidence>
<dbReference type="RefSeq" id="XP_038071842.1">
    <property type="nucleotide sequence ID" value="XM_038215914.1"/>
</dbReference>
<dbReference type="PROSITE" id="PS50262">
    <property type="entry name" value="G_PROTEIN_RECEP_F1_2"/>
    <property type="match status" value="1"/>
</dbReference>
<protein>
    <recommendedName>
        <fullName evidence="10">G-protein coupled receptors family 1 profile domain-containing protein</fullName>
    </recommendedName>
</protein>
<feature type="transmembrane region" description="Helical" evidence="9">
    <location>
        <begin position="333"/>
        <end position="353"/>
    </location>
</feature>
<dbReference type="PANTHER" id="PTHR24248">
    <property type="entry name" value="ADRENERGIC RECEPTOR-RELATED G-PROTEIN COUPLED RECEPTOR"/>
    <property type="match status" value="1"/>
</dbReference>
<feature type="transmembrane region" description="Helical" evidence="9">
    <location>
        <begin position="365"/>
        <end position="385"/>
    </location>
</feature>
<feature type="domain" description="G-protein coupled receptors family 1 profile" evidence="10">
    <location>
        <begin position="29"/>
        <end position="382"/>
    </location>
</feature>
<dbReference type="Pfam" id="PF00001">
    <property type="entry name" value="7tm_1"/>
    <property type="match status" value="1"/>
</dbReference>
<feature type="transmembrane region" description="Helical" evidence="9">
    <location>
        <begin position="16"/>
        <end position="37"/>
    </location>
</feature>
<keyword evidence="5" id="KW-0297">G-protein coupled receptor</keyword>